<dbReference type="KEGG" id="pxu:106119715"/>
<reference evidence="2" key="1">
    <citation type="submission" date="2025-08" db="UniProtKB">
        <authorList>
            <consortium name="RefSeq"/>
        </authorList>
    </citation>
    <scope>IDENTIFICATION</scope>
</reference>
<accession>A0AAJ6ZDK6</accession>
<name>A0AAJ6ZDK6_PAPXU</name>
<evidence type="ECO:0000313" key="2">
    <source>
        <dbReference type="RefSeq" id="XP_013170301.1"/>
    </source>
</evidence>
<organism evidence="2">
    <name type="scientific">Papilio xuthus</name>
    <name type="common">Asian swallowtail butterfly</name>
    <dbReference type="NCBI Taxonomy" id="66420"/>
    <lineage>
        <taxon>Eukaryota</taxon>
        <taxon>Metazoa</taxon>
        <taxon>Ecdysozoa</taxon>
        <taxon>Arthropoda</taxon>
        <taxon>Hexapoda</taxon>
        <taxon>Insecta</taxon>
        <taxon>Pterygota</taxon>
        <taxon>Neoptera</taxon>
        <taxon>Endopterygota</taxon>
        <taxon>Lepidoptera</taxon>
        <taxon>Glossata</taxon>
        <taxon>Ditrysia</taxon>
        <taxon>Papilionoidea</taxon>
        <taxon>Papilionidae</taxon>
        <taxon>Papilioninae</taxon>
        <taxon>Papilio</taxon>
    </lineage>
</organism>
<dbReference type="Proteomes" id="UP000694872">
    <property type="component" value="Unplaced"/>
</dbReference>
<proteinExistence type="predicted"/>
<sequence length="258" mass="30643">MKMIGKIQTISIIFQYTIVQYNKVEGFVYNYPQHNYDYHHYENDHYDQPKRRIRKLSRHRRKMHRINEDRYPKRIKYRNSYEDYDCKCSCRNCAKLKQCCVDQCHQCQNGANLMYVPYPVPVVIDVPSIVPSPVTPETTKPPCSTTTTTTTTTTTQTTVQTSSTQPPYLPDDKPCAALANCKESYDKRYYVRNNYQRLMPNRFDAYDDRDIRPTMSIYEFTNDKAIRPKNRPWFSRNGYSPLRNNLAIKFGSEIRNYK</sequence>
<protein>
    <submittedName>
        <fullName evidence="2">Uncharacterized protein LOC106119715</fullName>
    </submittedName>
</protein>
<dbReference type="GeneID" id="106119715"/>
<dbReference type="RefSeq" id="XP_013170301.1">
    <property type="nucleotide sequence ID" value="XM_013314847.1"/>
</dbReference>
<evidence type="ECO:0000256" key="1">
    <source>
        <dbReference type="SAM" id="MobiDB-lite"/>
    </source>
</evidence>
<feature type="compositionally biased region" description="Low complexity" evidence="1">
    <location>
        <begin position="134"/>
        <end position="166"/>
    </location>
</feature>
<dbReference type="AlphaFoldDB" id="A0AAJ6ZDK6"/>
<feature type="region of interest" description="Disordered" evidence="1">
    <location>
        <begin position="134"/>
        <end position="167"/>
    </location>
</feature>
<gene>
    <name evidence="2" type="primary">LOC106119715</name>
</gene>